<comment type="caution">
    <text evidence="10">The sequence shown here is derived from an EMBL/GenBank/DDBJ whole genome shotgun (WGS) entry which is preliminary data.</text>
</comment>
<keyword evidence="5 9" id="KW-0472">Membrane</keyword>
<dbReference type="RefSeq" id="WP_092056156.1">
    <property type="nucleotide sequence ID" value="NZ_FOJJ01000012.1"/>
</dbReference>
<feature type="transmembrane region" description="Helical" evidence="9">
    <location>
        <begin position="12"/>
        <end position="31"/>
    </location>
</feature>
<evidence type="ECO:0000256" key="3">
    <source>
        <dbReference type="ARBA" id="ARBA00022692"/>
    </source>
</evidence>
<feature type="coiled-coil region" evidence="7">
    <location>
        <begin position="38"/>
        <end position="72"/>
    </location>
</feature>
<dbReference type="PANTHER" id="PTHR37485:SF1">
    <property type="entry name" value="CELL DIVISION PROTEIN FTSB"/>
    <property type="match status" value="1"/>
</dbReference>
<feature type="region of interest" description="Disordered" evidence="8">
    <location>
        <begin position="99"/>
        <end position="118"/>
    </location>
</feature>
<keyword evidence="6" id="KW-0131">Cell cycle</keyword>
<dbReference type="InterPro" id="IPR023081">
    <property type="entry name" value="Cell_div_FtsB"/>
</dbReference>
<dbReference type="InterPro" id="IPR007060">
    <property type="entry name" value="FtsL/DivIC"/>
</dbReference>
<evidence type="ECO:0000256" key="5">
    <source>
        <dbReference type="ARBA" id="ARBA00023136"/>
    </source>
</evidence>
<name>A0A550JJC9_9BACT</name>
<organism evidence="10 11">
    <name type="scientific">Trichloromonas acetexigens</name>
    <dbReference type="NCBI Taxonomy" id="38815"/>
    <lineage>
        <taxon>Bacteria</taxon>
        <taxon>Pseudomonadati</taxon>
        <taxon>Thermodesulfobacteriota</taxon>
        <taxon>Desulfuromonadia</taxon>
        <taxon>Desulfuromonadales</taxon>
        <taxon>Trichloromonadaceae</taxon>
        <taxon>Trichloromonas</taxon>
    </lineage>
</organism>
<keyword evidence="7" id="KW-0175">Coiled coil</keyword>
<keyword evidence="3 9" id="KW-0812">Transmembrane</keyword>
<evidence type="ECO:0000256" key="9">
    <source>
        <dbReference type="SAM" id="Phobius"/>
    </source>
</evidence>
<evidence type="ECO:0000256" key="4">
    <source>
        <dbReference type="ARBA" id="ARBA00022989"/>
    </source>
</evidence>
<dbReference type="Proteomes" id="UP000317155">
    <property type="component" value="Unassembled WGS sequence"/>
</dbReference>
<evidence type="ECO:0000256" key="2">
    <source>
        <dbReference type="ARBA" id="ARBA00022618"/>
    </source>
</evidence>
<keyword evidence="11" id="KW-1185">Reference proteome</keyword>
<feature type="compositionally biased region" description="Low complexity" evidence="8">
    <location>
        <begin position="101"/>
        <end position="118"/>
    </location>
</feature>
<reference evidence="10 11" key="1">
    <citation type="submission" date="2019-07" db="EMBL/GenBank/DDBJ databases">
        <title>Insights of Desulfuromonas acetexigens electromicrobiology.</title>
        <authorList>
            <person name="Katuri K."/>
            <person name="Sapireddy V."/>
            <person name="Shaw D.R."/>
            <person name="Saikaly P."/>
        </authorList>
    </citation>
    <scope>NUCLEOTIDE SEQUENCE [LARGE SCALE GENOMIC DNA]</scope>
    <source>
        <strain evidence="10 11">2873</strain>
    </source>
</reference>
<gene>
    <name evidence="10" type="ORF">FL622_04260</name>
</gene>
<dbReference type="AlphaFoldDB" id="A0A550JJC9"/>
<dbReference type="GO" id="GO:0043093">
    <property type="term" value="P:FtsZ-dependent cytokinesis"/>
    <property type="evidence" value="ECO:0007669"/>
    <property type="project" value="TreeGrafter"/>
</dbReference>
<evidence type="ECO:0000256" key="8">
    <source>
        <dbReference type="SAM" id="MobiDB-lite"/>
    </source>
</evidence>
<evidence type="ECO:0000256" key="7">
    <source>
        <dbReference type="SAM" id="Coils"/>
    </source>
</evidence>
<evidence type="ECO:0000256" key="6">
    <source>
        <dbReference type="ARBA" id="ARBA00023306"/>
    </source>
</evidence>
<dbReference type="Pfam" id="PF04977">
    <property type="entry name" value="DivIC"/>
    <property type="match status" value="1"/>
</dbReference>
<keyword evidence="4 9" id="KW-1133">Transmembrane helix</keyword>
<sequence length="118" mass="13089">MAENDSAGKKNWLSLWPALLVLVILGVAVWGDKGILCALRANQQKEDLLRQVQALEAVNQELRREIENLKSNPRFLEGIARKELGMVKEDELIYQFRSQEKNSSAGASAAKAEGASRP</sequence>
<dbReference type="EMBL" id="VJVV01000002">
    <property type="protein sequence ID" value="TRO83305.1"/>
    <property type="molecule type" value="Genomic_DNA"/>
</dbReference>
<dbReference type="GO" id="GO:0030428">
    <property type="term" value="C:cell septum"/>
    <property type="evidence" value="ECO:0007669"/>
    <property type="project" value="TreeGrafter"/>
</dbReference>
<dbReference type="OrthoDB" id="5520945at2"/>
<evidence type="ECO:0000256" key="1">
    <source>
        <dbReference type="ARBA" id="ARBA00022475"/>
    </source>
</evidence>
<evidence type="ECO:0000313" key="11">
    <source>
        <dbReference type="Proteomes" id="UP000317155"/>
    </source>
</evidence>
<keyword evidence="1" id="KW-1003">Cell membrane</keyword>
<dbReference type="PANTHER" id="PTHR37485">
    <property type="entry name" value="CELL DIVISION PROTEIN FTSB"/>
    <property type="match status" value="1"/>
</dbReference>
<proteinExistence type="predicted"/>
<protein>
    <submittedName>
        <fullName evidence="10">Septum formation initiator family protein</fullName>
    </submittedName>
</protein>
<keyword evidence="2" id="KW-0132">Cell division</keyword>
<accession>A0A550JJC9</accession>
<evidence type="ECO:0000313" key="10">
    <source>
        <dbReference type="EMBL" id="TRO83305.1"/>
    </source>
</evidence>